<reference evidence="1" key="1">
    <citation type="submission" date="2022-08" db="EMBL/GenBank/DDBJ databases">
        <title>Genomic Encyclopedia of Type Strains, Phase V (KMG-V): Genome sequencing to study the core and pangenomes of soil and plant-associated prokaryotes.</title>
        <authorList>
            <person name="Whitman W."/>
        </authorList>
    </citation>
    <scope>NUCLEOTIDE SEQUENCE</scope>
    <source>
        <strain evidence="1">SP3026</strain>
    </source>
</reference>
<organism evidence="1 2">
    <name type="scientific">Salinibacter ruber</name>
    <dbReference type="NCBI Taxonomy" id="146919"/>
    <lineage>
        <taxon>Bacteria</taxon>
        <taxon>Pseudomonadati</taxon>
        <taxon>Rhodothermota</taxon>
        <taxon>Rhodothermia</taxon>
        <taxon>Rhodothermales</taxon>
        <taxon>Salinibacteraceae</taxon>
        <taxon>Salinibacter</taxon>
    </lineage>
</organism>
<dbReference type="Proteomes" id="UP001155144">
    <property type="component" value="Unassembled WGS sequence"/>
</dbReference>
<gene>
    <name evidence="1" type="ORF">GGP45_003048</name>
</gene>
<protein>
    <submittedName>
        <fullName evidence="1">Uncharacterized protein YjiS (DUF1127 family)</fullName>
    </submittedName>
</protein>
<sequence length="449" mass="50286">MKTYSGEGTAILGTGMTMEETQKLALEAARRNALQKFGSYVRSEETLRRFSGERGDRETFVQETEVISASVIRLKEGSKEVTRRTKGKTLQFVVRAEFEINENKFTKRVEQYRSAPEESKVRQLVDRGVRLESKIREAEGTEELQRLTGERLELRRQIQQSLQRLDGSQALTDIGSQRDQRRRAAKQHLRFIKNNLHPYSIAKVVPQSEPRVTDQGKYVEVKARYKVRLKKGPEWASAIGDTLRALTQRWHSEQGWNPIDLRLLRAKLGCAFVGESASGQVLFLKPGPGIDVEYSSWPLGSPPRPGTSSAGEKAVTVSMYSQDQDISTSRDGSVVEFEINLPPPIVRRLENINLVITHIQQGSRPSPAANLGAFARGRGFERITKTDPRPPGTQPQPMRAFVNRSGSETSVEDITIGDGFGKYLDVVKKSSEEGTSLEDVIQQSQGQDS</sequence>
<evidence type="ECO:0000313" key="1">
    <source>
        <dbReference type="EMBL" id="MCS4122681.1"/>
    </source>
</evidence>
<comment type="caution">
    <text evidence="1">The sequence shown here is derived from an EMBL/GenBank/DDBJ whole genome shotgun (WGS) entry which is preliminary data.</text>
</comment>
<name>A0A9X3AA93_9BACT</name>
<dbReference type="AlphaFoldDB" id="A0A9X3AA93"/>
<proteinExistence type="predicted"/>
<dbReference type="RefSeq" id="WP_259040409.1">
    <property type="nucleotide sequence ID" value="NZ_JANUAW010000013.1"/>
</dbReference>
<accession>A0A9X3AA93</accession>
<dbReference type="EMBL" id="JANUBL010000008">
    <property type="protein sequence ID" value="MCS4122681.1"/>
    <property type="molecule type" value="Genomic_DNA"/>
</dbReference>
<evidence type="ECO:0000313" key="2">
    <source>
        <dbReference type="Proteomes" id="UP001155144"/>
    </source>
</evidence>